<organism evidence="1 2">
    <name type="scientific">Vaccinium darrowii</name>
    <dbReference type="NCBI Taxonomy" id="229202"/>
    <lineage>
        <taxon>Eukaryota</taxon>
        <taxon>Viridiplantae</taxon>
        <taxon>Streptophyta</taxon>
        <taxon>Embryophyta</taxon>
        <taxon>Tracheophyta</taxon>
        <taxon>Spermatophyta</taxon>
        <taxon>Magnoliopsida</taxon>
        <taxon>eudicotyledons</taxon>
        <taxon>Gunneridae</taxon>
        <taxon>Pentapetalae</taxon>
        <taxon>asterids</taxon>
        <taxon>Ericales</taxon>
        <taxon>Ericaceae</taxon>
        <taxon>Vaccinioideae</taxon>
        <taxon>Vaccinieae</taxon>
        <taxon>Vaccinium</taxon>
    </lineage>
</organism>
<comment type="caution">
    <text evidence="1">The sequence shown here is derived from an EMBL/GenBank/DDBJ whole genome shotgun (WGS) entry which is preliminary data.</text>
</comment>
<protein>
    <submittedName>
        <fullName evidence="1">Uncharacterized protein</fullName>
    </submittedName>
</protein>
<dbReference type="Proteomes" id="UP000828048">
    <property type="component" value="Chromosome 2"/>
</dbReference>
<dbReference type="EMBL" id="CM037152">
    <property type="protein sequence ID" value="KAH7836134.1"/>
    <property type="molecule type" value="Genomic_DNA"/>
</dbReference>
<accession>A0ACB7X632</accession>
<name>A0ACB7X632_9ERIC</name>
<evidence type="ECO:0000313" key="1">
    <source>
        <dbReference type="EMBL" id="KAH7836134.1"/>
    </source>
</evidence>
<proteinExistence type="predicted"/>
<keyword evidence="2" id="KW-1185">Reference proteome</keyword>
<reference evidence="1 2" key="1">
    <citation type="journal article" date="2021" name="Hortic Res">
        <title>High-quality reference genome and annotation aids understanding of berry development for evergreen blueberry (Vaccinium darrowii).</title>
        <authorList>
            <person name="Yu J."/>
            <person name="Hulse-Kemp A.M."/>
            <person name="Babiker E."/>
            <person name="Staton M."/>
        </authorList>
    </citation>
    <scope>NUCLEOTIDE SEQUENCE [LARGE SCALE GENOMIC DNA]</scope>
    <source>
        <strain evidence="2">cv. NJ 8807/NJ 8810</strain>
        <tissue evidence="1">Young leaf</tissue>
    </source>
</reference>
<evidence type="ECO:0000313" key="2">
    <source>
        <dbReference type="Proteomes" id="UP000828048"/>
    </source>
</evidence>
<gene>
    <name evidence="1" type="ORF">Vadar_033022</name>
</gene>
<sequence>MAGMVSQNQFGGYEAKFIEEIVGVLKSKLTGARPRVGKHLELEKNMQTLKMKLEYLRGQENDIEVEISSAESQPWKRRKKEVEVWLGDVQRLEDDVQRLEKEVVGERKVFPRAQLGKHILEKIQEVQELQERGRVFNGLLVDELPIGRLLIPPTKDFVDSTRARNKENVWECLMNGDFRKIGVYGMGGIGKTTIMKHIHNLLLEETGKFDNVFWVTVSKAFNITMLQRDIGKKLKLSLSDFEDETTRASELYAMLSLKQRYVLILDDLWEAFSLERVGIPEPTRSNGCKLVLTTRSLEVCRRMECKAVKVELLTDQEALTLFLSVAIGHDTMLAPEVEEIATEVAKECACLPLAIVTVAGSMRGLNGKRDWRNALNELISLTKDAIDGESEVFERLKFSYSRLGNKVLQDCFLYCSLYPEGHDIPVKELIEYWIAEGFIADLNSVEAKFDKGHAILRKLTSTSLLERFTNDNKDCIRVHDLIRDMALRITQSSPRFMVKSGVDLESVPYEEWSEDVERISLMYNCIWELPRRPPNCPLLTTLLLRQNRLSEIPDSFFTYIRGLKVLDLSNNMIKSLPDSISNLEKLHAIVLVGCHHLEYVPSLERMKALKVFKLTNSRIKEAQKGIEELVNLRELDFSHNLRLEMFPGSNLHRLSKLQCLRFEGTKVEVSAKDLLCLRQLKVIAVRLHNIPELTRYATSQRAQGLEKYCLGVGECTNFLHSDGENKVFIDMESEPYRSAIDQLALPNNITSLELRGFHDLISLSSIPWLKDGRPLCRFDVKGCDGLESIFSSSSFSEDGQISLRTVESFHLSHLPNCRLLFDGIVPPCNISFNLKRLSFERCDSVKNIFPAQLLPNFPNLEVLRVDRCEHVEAIIVGEEEMSDSNTITLPRLRELRLFSLPRLKSIYTGTMVKRVEPNLAQNLKKTVDAGEIKEKTVGAAGGDNKAVETTGSEKVQREWTCALCQVRTTCEKNLHSHLQGRRHGQVSRAESKYANEQNQGFLIFGSQSRAKEYP</sequence>